<dbReference type="InterPro" id="IPR001670">
    <property type="entry name" value="ADH_Fe/GldA"/>
</dbReference>
<dbReference type="PANTHER" id="PTHR11496">
    <property type="entry name" value="ALCOHOL DEHYDROGENASE"/>
    <property type="match status" value="1"/>
</dbReference>
<gene>
    <name evidence="4" type="ORF">K7G82_15500</name>
</gene>
<dbReference type="InterPro" id="IPR035873">
    <property type="entry name" value="PhpC"/>
</dbReference>
<proteinExistence type="predicted"/>
<reference evidence="4 5" key="1">
    <citation type="submission" date="2021-08" db="EMBL/GenBank/DDBJ databases">
        <authorList>
            <person name="Tuo L."/>
        </authorList>
    </citation>
    <scope>NUCLEOTIDE SEQUENCE [LARGE SCALE GENOMIC DNA]</scope>
    <source>
        <strain evidence="4 5">JCM 31229</strain>
    </source>
</reference>
<dbReference type="InterPro" id="IPR056798">
    <property type="entry name" value="ADH_Fe_C"/>
</dbReference>
<name>A0ABS7PSR4_9SPHN</name>
<feature type="domain" description="Fe-containing alcohol dehydrogenase-like C-terminal" evidence="3">
    <location>
        <begin position="186"/>
        <end position="345"/>
    </location>
</feature>
<evidence type="ECO:0000256" key="1">
    <source>
        <dbReference type="ARBA" id="ARBA00023002"/>
    </source>
</evidence>
<comment type="caution">
    <text evidence="4">The sequence shown here is derived from an EMBL/GenBank/DDBJ whole genome shotgun (WGS) entry which is preliminary data.</text>
</comment>
<dbReference type="InterPro" id="IPR017775">
    <property type="entry name" value="ADH_Fe_PsrA-like"/>
</dbReference>
<keyword evidence="1 4" id="KW-0560">Oxidoreductase</keyword>
<dbReference type="EMBL" id="JAINVV010000007">
    <property type="protein sequence ID" value="MBY8823710.1"/>
    <property type="molecule type" value="Genomic_DNA"/>
</dbReference>
<dbReference type="GO" id="GO:0004022">
    <property type="term" value="F:alcohol dehydrogenase (NAD+) activity"/>
    <property type="evidence" value="ECO:0007669"/>
    <property type="project" value="UniProtKB-EC"/>
</dbReference>
<dbReference type="EC" id="1.1.1.1" evidence="4"/>
<dbReference type="PANTHER" id="PTHR11496:SF83">
    <property type="entry name" value="HYDROXYACID-OXOACID TRANSHYDROGENASE, MITOCHONDRIAL"/>
    <property type="match status" value="1"/>
</dbReference>
<evidence type="ECO:0000259" key="3">
    <source>
        <dbReference type="Pfam" id="PF25137"/>
    </source>
</evidence>
<dbReference type="Proteomes" id="UP000706039">
    <property type="component" value="Unassembled WGS sequence"/>
</dbReference>
<dbReference type="Gene3D" id="1.20.1090.10">
    <property type="entry name" value="Dehydroquinate synthase-like - alpha domain"/>
    <property type="match status" value="1"/>
</dbReference>
<dbReference type="Pfam" id="PF25137">
    <property type="entry name" value="ADH_Fe_C"/>
    <property type="match status" value="1"/>
</dbReference>
<protein>
    <submittedName>
        <fullName evidence="4">Iron-containing alcohol dehydrogenase</fullName>
        <ecNumber evidence="4">1.1.1.1</ecNumber>
    </submittedName>
</protein>
<evidence type="ECO:0000313" key="4">
    <source>
        <dbReference type="EMBL" id="MBY8823710.1"/>
    </source>
</evidence>
<organism evidence="4 5">
    <name type="scientific">Sphingomonas colocasiae</name>
    <dbReference type="NCBI Taxonomy" id="1848973"/>
    <lineage>
        <taxon>Bacteria</taxon>
        <taxon>Pseudomonadati</taxon>
        <taxon>Pseudomonadota</taxon>
        <taxon>Alphaproteobacteria</taxon>
        <taxon>Sphingomonadales</taxon>
        <taxon>Sphingomonadaceae</taxon>
        <taxon>Sphingomonas</taxon>
    </lineage>
</organism>
<dbReference type="CDD" id="cd08182">
    <property type="entry name" value="HEPD"/>
    <property type="match status" value="1"/>
</dbReference>
<dbReference type="NCBIfam" id="TIGR03405">
    <property type="entry name" value="Phn_Fe-ADH"/>
    <property type="match status" value="1"/>
</dbReference>
<evidence type="ECO:0000313" key="5">
    <source>
        <dbReference type="Proteomes" id="UP000706039"/>
    </source>
</evidence>
<sequence length="374" mass="39432">MTGWSFHNPVRLHFGDGVFDEVADAIAGRPYLLVTHPDAAMRPWRAHLAGRAGAPLAAVDDIEPNPSLAMLHRICDRLTAARLEPALIVALGGGSVMDTAKFLAAGHGRYTPVVHYMESGLPPERPALPIIAIPTTSGTGSDLTRWATIWDPEQGRKLSLDRDDLYAEAVFVDPRITESLPWPITLSSGLDALSHALESLWNVNATPVTRDFAVAAARDLMAGLARLNGDPLDVGARTVMALGATRAGLAFSNTRTALAHNISYPVTLDHGIAHGIACSFCLPDVMRAAIGADGDCDAALAGLFGDLDAAPGRLRRFLDDLGVAAGPDALGIAPDEWREIVDAAFAGPRGRNFIGTRDRFPIAIPAAAAGVAEA</sequence>
<dbReference type="Gene3D" id="3.40.50.1970">
    <property type="match status" value="1"/>
</dbReference>
<evidence type="ECO:0000259" key="2">
    <source>
        <dbReference type="Pfam" id="PF00465"/>
    </source>
</evidence>
<dbReference type="InterPro" id="IPR039697">
    <property type="entry name" value="Alcohol_dehydrogenase_Fe"/>
</dbReference>
<dbReference type="SUPFAM" id="SSF56796">
    <property type="entry name" value="Dehydroquinate synthase-like"/>
    <property type="match status" value="1"/>
</dbReference>
<keyword evidence="5" id="KW-1185">Reference proteome</keyword>
<feature type="domain" description="Alcohol dehydrogenase iron-type/glycerol dehydrogenase GldA" evidence="2">
    <location>
        <begin position="9"/>
        <end position="174"/>
    </location>
</feature>
<dbReference type="RefSeq" id="WP_222990820.1">
    <property type="nucleotide sequence ID" value="NZ_JAINVV010000007.1"/>
</dbReference>
<dbReference type="Pfam" id="PF00465">
    <property type="entry name" value="Fe-ADH"/>
    <property type="match status" value="1"/>
</dbReference>
<accession>A0ABS7PSR4</accession>
<dbReference type="InterPro" id="IPR018211">
    <property type="entry name" value="ADH_Fe_CS"/>
</dbReference>
<dbReference type="PROSITE" id="PS00913">
    <property type="entry name" value="ADH_IRON_1"/>
    <property type="match status" value="1"/>
</dbReference>